<feature type="transmembrane region" description="Helical" evidence="1">
    <location>
        <begin position="186"/>
        <end position="208"/>
    </location>
</feature>
<dbReference type="InterPro" id="IPR006160">
    <property type="entry name" value="SCFA_transpt_AtoE"/>
</dbReference>
<sequence>MLSRLGLRFTAWAERWFPDAFVFAAIAVVVVAGAALLNGSSPQAVAKSFGDGFWSLIVFTMQMALVAVGGYVVATSPPAARLIRKLAALPVSGRQAIAYVAAISMILSLFNWGISLIFSALYVRALAGRLDLRMDYRAGGAAAYLGMGATWALGLSSSAAQLQANASSLPKSILDITGVIPFSQTIFLWQSVAMALVLMVVSVAIALWSAPDAKHAVTAQDLGVDLTEAKPASPESAERRPGEWFERSPLLTLLLCALGFGWLAQEFMAKSPLIAISGLNTYNLLFLMIGLLLHWRPRSFLDAVSRSVPSTAGVIIQFPLYGAIAAMLTGAKGDAGITLSDRIAHLFVSISNVDSFAVVMGAYSAVLGFFIPSGGGKWIIEAPYVMQAANDLKVHLGWAVQVYNAAEALPNLINPFWMLPLLGVLSLKARDIVGFTFLQLLVHAPLVLFMLWAFGRTLSYVAPVMP</sequence>
<feature type="transmembrane region" description="Helical" evidence="1">
    <location>
        <begin position="307"/>
        <end position="331"/>
    </location>
</feature>
<reference evidence="2 3" key="1">
    <citation type="submission" date="2017-09" db="EMBL/GenBank/DDBJ databases">
        <title>The diverse metabolic capabilities of V. boronicumulans make it an excellent choice for continued studies on novel biodegradation.</title>
        <authorList>
            <person name="Sun S."/>
        </authorList>
    </citation>
    <scope>NUCLEOTIDE SEQUENCE [LARGE SCALE GENOMIC DNA]</scope>
    <source>
        <strain evidence="2 3">J1</strain>
    </source>
</reference>
<feature type="transmembrane region" description="Helical" evidence="1">
    <location>
        <begin position="343"/>
        <end position="371"/>
    </location>
</feature>
<dbReference type="KEGG" id="vbo:CKY39_21845"/>
<feature type="transmembrane region" description="Helical" evidence="1">
    <location>
        <begin position="274"/>
        <end position="295"/>
    </location>
</feature>
<protein>
    <submittedName>
        <fullName evidence="2">Short chain fatty acid transporter</fullName>
    </submittedName>
</protein>
<feature type="transmembrane region" description="Helical" evidence="1">
    <location>
        <begin position="249"/>
        <end position="268"/>
    </location>
</feature>
<gene>
    <name evidence="2" type="ORF">CKY39_21845</name>
</gene>
<evidence type="ECO:0000313" key="2">
    <source>
        <dbReference type="EMBL" id="ATA57853.1"/>
    </source>
</evidence>
<accession>A0A250DV71</accession>
<dbReference type="PANTHER" id="PTHR41983">
    <property type="entry name" value="SHORT-CHAIN FATTY ACID TRANSPORTER-RELATED"/>
    <property type="match status" value="1"/>
</dbReference>
<dbReference type="PANTHER" id="PTHR41983:SF2">
    <property type="entry name" value="SHORT-CHAIN FATTY ACID TRANSPORTER-RELATED"/>
    <property type="match status" value="1"/>
</dbReference>
<organism evidence="2 3">
    <name type="scientific">Variovorax boronicumulans</name>
    <dbReference type="NCBI Taxonomy" id="436515"/>
    <lineage>
        <taxon>Bacteria</taxon>
        <taxon>Pseudomonadati</taxon>
        <taxon>Pseudomonadota</taxon>
        <taxon>Betaproteobacteria</taxon>
        <taxon>Burkholderiales</taxon>
        <taxon>Comamonadaceae</taxon>
        <taxon>Variovorax</taxon>
    </lineage>
</organism>
<dbReference type="EMBL" id="CP023284">
    <property type="protein sequence ID" value="ATA57853.1"/>
    <property type="molecule type" value="Genomic_DNA"/>
</dbReference>
<feature type="transmembrane region" description="Helical" evidence="1">
    <location>
        <begin position="432"/>
        <end position="455"/>
    </location>
</feature>
<keyword evidence="1" id="KW-0812">Transmembrane</keyword>
<dbReference type="AlphaFoldDB" id="A0A250DV71"/>
<dbReference type="Pfam" id="PF02667">
    <property type="entry name" value="SCFA_trans"/>
    <property type="match status" value="1"/>
</dbReference>
<name>A0A250DV71_9BURK</name>
<feature type="transmembrane region" description="Helical" evidence="1">
    <location>
        <begin position="20"/>
        <end position="40"/>
    </location>
</feature>
<keyword evidence="1" id="KW-0472">Membrane</keyword>
<evidence type="ECO:0000256" key="1">
    <source>
        <dbReference type="SAM" id="Phobius"/>
    </source>
</evidence>
<dbReference type="GO" id="GO:0005886">
    <property type="term" value="C:plasma membrane"/>
    <property type="evidence" value="ECO:0007669"/>
    <property type="project" value="TreeGrafter"/>
</dbReference>
<proteinExistence type="predicted"/>
<feature type="transmembrane region" description="Helical" evidence="1">
    <location>
        <begin position="52"/>
        <end position="76"/>
    </location>
</feature>
<evidence type="ECO:0000313" key="3">
    <source>
        <dbReference type="Proteomes" id="UP000217154"/>
    </source>
</evidence>
<feature type="transmembrane region" description="Helical" evidence="1">
    <location>
        <begin position="96"/>
        <end position="123"/>
    </location>
</feature>
<feature type="transmembrane region" description="Helical" evidence="1">
    <location>
        <begin position="144"/>
        <end position="166"/>
    </location>
</feature>
<keyword evidence="1" id="KW-1133">Transmembrane helix</keyword>
<dbReference type="Proteomes" id="UP000217154">
    <property type="component" value="Chromosome"/>
</dbReference>